<protein>
    <submittedName>
        <fullName evidence="2">CBL-interacting serine/threonine-protein kinase</fullName>
    </submittedName>
</protein>
<dbReference type="Proteomes" id="UP001303473">
    <property type="component" value="Unassembled WGS sequence"/>
</dbReference>
<sequence>MEMSHDVIDAIWRPTFVFKHVPLRTQLLQHRKTGRIGPVPWVDSALNPKNRVVSLPARGASRWRIDGAIAFKTRFFAIPLDLLETDRLVPLRIDVFVPDQSDYSPALRQSLDAATAVPVQNSAAVAGLGISRHLCQALEHHCTRNRDFLNRYQRLPFGSRIIVRNISTNIPDMEIDFEPNYDLERRATSLPELQRLWAQDIAPEEWPPNVDIQDLRLVQQIHDSVSLVRVRYRDIGVSDPAMRDHLAIFKSGTDEFDHVLHELRLLLTMPPHPHIMRRPFAIITKKCAFGGKLGVFGFLIPFLPIGSLRDFLPAQERRGALTATTKLKWSMQLTSALLHIREQGRTFYSDLRPDNVLLASNGNATTLESFFVVLCDFEQRGNWHDWCPPEILYPQYVENISRYQQRHAASRWESLIESYNTQRDRVAAETFVQSRNRPWFSLSKENQEKAMVYTLGLFFYCVFEGVSTVSAQVAHAFPYDPDVSFPEFRHTPSKMRDIIKWCTANMPWWAEPKVTKTKKVVRIGGLLYPEGETHLERDTVKTAEAVLGTAQHWWEAELDRAKDFFSSAGWQDKNLGDNRPSLKEVMHALKDFEIELDTSSARLNMYGPPNTDIQAT</sequence>
<reference evidence="3" key="1">
    <citation type="journal article" date="2023" name="Mol. Phylogenet. Evol.">
        <title>Genome-scale phylogeny and comparative genomics of the fungal order Sordariales.</title>
        <authorList>
            <person name="Hensen N."/>
            <person name="Bonometti L."/>
            <person name="Westerberg I."/>
            <person name="Brannstrom I.O."/>
            <person name="Guillou S."/>
            <person name="Cros-Aarteil S."/>
            <person name="Calhoun S."/>
            <person name="Haridas S."/>
            <person name="Kuo A."/>
            <person name="Mondo S."/>
            <person name="Pangilinan J."/>
            <person name="Riley R."/>
            <person name="LaButti K."/>
            <person name="Andreopoulos B."/>
            <person name="Lipzen A."/>
            <person name="Chen C."/>
            <person name="Yan M."/>
            <person name="Daum C."/>
            <person name="Ng V."/>
            <person name="Clum A."/>
            <person name="Steindorff A."/>
            <person name="Ohm R.A."/>
            <person name="Martin F."/>
            <person name="Silar P."/>
            <person name="Natvig D.O."/>
            <person name="Lalanne C."/>
            <person name="Gautier V."/>
            <person name="Ament-Velasquez S.L."/>
            <person name="Kruys A."/>
            <person name="Hutchinson M.I."/>
            <person name="Powell A.J."/>
            <person name="Barry K."/>
            <person name="Miller A.N."/>
            <person name="Grigoriev I.V."/>
            <person name="Debuchy R."/>
            <person name="Gladieux P."/>
            <person name="Hiltunen Thoren M."/>
            <person name="Johannesson H."/>
        </authorList>
    </citation>
    <scope>NUCLEOTIDE SEQUENCE [LARGE SCALE GENOMIC DNA]</scope>
    <source>
        <strain evidence="3">CBS 340.73</strain>
    </source>
</reference>
<evidence type="ECO:0000313" key="2">
    <source>
        <dbReference type="EMBL" id="KAK3934288.1"/>
    </source>
</evidence>
<comment type="caution">
    <text evidence="2">The sequence shown here is derived from an EMBL/GenBank/DDBJ whole genome shotgun (WGS) entry which is preliminary data.</text>
</comment>
<dbReference type="EMBL" id="MU854007">
    <property type="protein sequence ID" value="KAK3934288.1"/>
    <property type="molecule type" value="Genomic_DNA"/>
</dbReference>
<keyword evidence="2" id="KW-0418">Kinase</keyword>
<accession>A0AAN6MXG0</accession>
<dbReference type="SUPFAM" id="SSF56112">
    <property type="entry name" value="Protein kinase-like (PK-like)"/>
    <property type="match status" value="1"/>
</dbReference>
<evidence type="ECO:0000313" key="3">
    <source>
        <dbReference type="Proteomes" id="UP001303473"/>
    </source>
</evidence>
<evidence type="ECO:0000259" key="1">
    <source>
        <dbReference type="PROSITE" id="PS50011"/>
    </source>
</evidence>
<dbReference type="Gene3D" id="1.10.510.10">
    <property type="entry name" value="Transferase(Phosphotransferase) domain 1"/>
    <property type="match status" value="1"/>
</dbReference>
<feature type="domain" description="Protein kinase" evidence="1">
    <location>
        <begin position="146"/>
        <end position="590"/>
    </location>
</feature>
<dbReference type="GO" id="GO:0005524">
    <property type="term" value="F:ATP binding"/>
    <property type="evidence" value="ECO:0007669"/>
    <property type="project" value="InterPro"/>
</dbReference>
<dbReference type="InterPro" id="IPR011009">
    <property type="entry name" value="Kinase-like_dom_sf"/>
</dbReference>
<dbReference type="GO" id="GO:0004672">
    <property type="term" value="F:protein kinase activity"/>
    <property type="evidence" value="ECO:0007669"/>
    <property type="project" value="InterPro"/>
</dbReference>
<gene>
    <name evidence="2" type="ORF">QBC46DRAFT_400225</name>
</gene>
<proteinExistence type="predicted"/>
<dbReference type="PROSITE" id="PS50011">
    <property type="entry name" value="PROTEIN_KINASE_DOM"/>
    <property type="match status" value="1"/>
</dbReference>
<name>A0AAN6MXG0_9PEZI</name>
<keyword evidence="2" id="KW-0808">Transferase</keyword>
<keyword evidence="3" id="KW-1185">Reference proteome</keyword>
<dbReference type="InterPro" id="IPR000719">
    <property type="entry name" value="Prot_kinase_dom"/>
</dbReference>
<organism evidence="2 3">
    <name type="scientific">Diplogelasinospora grovesii</name>
    <dbReference type="NCBI Taxonomy" id="303347"/>
    <lineage>
        <taxon>Eukaryota</taxon>
        <taxon>Fungi</taxon>
        <taxon>Dikarya</taxon>
        <taxon>Ascomycota</taxon>
        <taxon>Pezizomycotina</taxon>
        <taxon>Sordariomycetes</taxon>
        <taxon>Sordariomycetidae</taxon>
        <taxon>Sordariales</taxon>
        <taxon>Diplogelasinosporaceae</taxon>
        <taxon>Diplogelasinospora</taxon>
    </lineage>
</organism>
<dbReference type="SMART" id="SM00220">
    <property type="entry name" value="S_TKc"/>
    <property type="match status" value="1"/>
</dbReference>
<dbReference type="AlphaFoldDB" id="A0AAN6MXG0"/>